<dbReference type="CDD" id="cd04301">
    <property type="entry name" value="NAT_SF"/>
    <property type="match status" value="1"/>
</dbReference>
<dbReference type="PROSITE" id="PS51186">
    <property type="entry name" value="GNAT"/>
    <property type="match status" value="1"/>
</dbReference>
<dbReference type="AlphaFoldDB" id="A0A229UKM9"/>
<reference evidence="2 3" key="1">
    <citation type="submission" date="2017-07" db="EMBL/GenBank/DDBJ databases">
        <title>Genome sequencing and assembly of Paenibacillus rigui.</title>
        <authorList>
            <person name="Mayilraj S."/>
        </authorList>
    </citation>
    <scope>NUCLEOTIDE SEQUENCE [LARGE SCALE GENOMIC DNA]</scope>
    <source>
        <strain evidence="2 3">JCM 16352</strain>
    </source>
</reference>
<feature type="domain" description="N-acetyltransferase" evidence="1">
    <location>
        <begin position="1"/>
        <end position="152"/>
    </location>
</feature>
<protein>
    <submittedName>
        <fullName evidence="2">GNAT family N-acetyltransferase</fullName>
    </submittedName>
</protein>
<dbReference type="Proteomes" id="UP000215509">
    <property type="component" value="Unassembled WGS sequence"/>
</dbReference>
<dbReference type="Pfam" id="PF00583">
    <property type="entry name" value="Acetyltransf_1"/>
    <property type="match status" value="1"/>
</dbReference>
<dbReference type="Gene3D" id="3.40.630.30">
    <property type="match status" value="1"/>
</dbReference>
<sequence length="157" mass="17717">MIRKIDLTDHHQVLDLLFLQQLSYRVEAELIGFKEIPPLWDSPKTLRESGECFFGYYDEDNKLTGAVSVKQGPKEMTLCRMMVHPDAFRQGIATQLLQYAESLAVPGLMIRVSTGTNNEPAVRLYTKFGYEPGQVMEVAPGITLTVYHKTAPSPLTR</sequence>
<evidence type="ECO:0000313" key="2">
    <source>
        <dbReference type="EMBL" id="OXM83942.1"/>
    </source>
</evidence>
<name>A0A229UKM9_9BACL</name>
<dbReference type="EMBL" id="NMQW01000036">
    <property type="protein sequence ID" value="OXM83942.1"/>
    <property type="molecule type" value="Genomic_DNA"/>
</dbReference>
<keyword evidence="2" id="KW-0808">Transferase</keyword>
<evidence type="ECO:0000313" key="3">
    <source>
        <dbReference type="Proteomes" id="UP000215509"/>
    </source>
</evidence>
<dbReference type="OrthoDB" id="46888at2"/>
<organism evidence="2 3">
    <name type="scientific">Paenibacillus rigui</name>
    <dbReference type="NCBI Taxonomy" id="554312"/>
    <lineage>
        <taxon>Bacteria</taxon>
        <taxon>Bacillati</taxon>
        <taxon>Bacillota</taxon>
        <taxon>Bacilli</taxon>
        <taxon>Bacillales</taxon>
        <taxon>Paenibacillaceae</taxon>
        <taxon>Paenibacillus</taxon>
    </lineage>
</organism>
<keyword evidence="3" id="KW-1185">Reference proteome</keyword>
<dbReference type="RefSeq" id="WP_094017188.1">
    <property type="nucleotide sequence ID" value="NZ_NMQW01000036.1"/>
</dbReference>
<accession>A0A229UKM9</accession>
<evidence type="ECO:0000259" key="1">
    <source>
        <dbReference type="PROSITE" id="PS51186"/>
    </source>
</evidence>
<dbReference type="InterPro" id="IPR000182">
    <property type="entry name" value="GNAT_dom"/>
</dbReference>
<dbReference type="InterPro" id="IPR016181">
    <property type="entry name" value="Acyl_CoA_acyltransferase"/>
</dbReference>
<comment type="caution">
    <text evidence="2">The sequence shown here is derived from an EMBL/GenBank/DDBJ whole genome shotgun (WGS) entry which is preliminary data.</text>
</comment>
<proteinExistence type="predicted"/>
<gene>
    <name evidence="2" type="ORF">CF651_22785</name>
</gene>
<dbReference type="SUPFAM" id="SSF55729">
    <property type="entry name" value="Acyl-CoA N-acyltransferases (Nat)"/>
    <property type="match status" value="1"/>
</dbReference>
<dbReference type="GO" id="GO:0016747">
    <property type="term" value="F:acyltransferase activity, transferring groups other than amino-acyl groups"/>
    <property type="evidence" value="ECO:0007669"/>
    <property type="project" value="InterPro"/>
</dbReference>